<evidence type="ECO:0000256" key="1">
    <source>
        <dbReference type="SAM" id="MobiDB-lite"/>
    </source>
</evidence>
<evidence type="ECO:0000313" key="3">
    <source>
        <dbReference type="EMBL" id="ASR83653.1"/>
    </source>
</evidence>
<accession>A0A222ZFY3</accession>
<keyword evidence="2" id="KW-0472">Membrane</keyword>
<dbReference type="RefSeq" id="YP_010082582.1">
    <property type="nucleotide sequence ID" value="NC_055032.1"/>
</dbReference>
<keyword evidence="4" id="KW-1185">Reference proteome</keyword>
<evidence type="ECO:0000313" key="4">
    <source>
        <dbReference type="Proteomes" id="UP000224168"/>
    </source>
</evidence>
<dbReference type="GeneID" id="65071585"/>
<feature type="region of interest" description="Disordered" evidence="1">
    <location>
        <begin position="139"/>
        <end position="159"/>
    </location>
</feature>
<feature type="transmembrane region" description="Helical" evidence="2">
    <location>
        <begin position="12"/>
        <end position="30"/>
    </location>
</feature>
<dbReference type="EMBL" id="MF140418">
    <property type="protein sequence ID" value="ASR83653.1"/>
    <property type="molecule type" value="Genomic_DNA"/>
</dbReference>
<name>A0A222ZFY3_9CAUD</name>
<gene>
    <name evidence="3" type="primary">70</name>
    <name evidence="3" type="ORF">SEA_LISARA_69</name>
</gene>
<proteinExistence type="predicted"/>
<dbReference type="KEGG" id="vg:65071585"/>
<protein>
    <submittedName>
        <fullName evidence="3">Holin</fullName>
    </submittedName>
</protein>
<sequence length="159" mass="17160">MPELLQQLIDQFPFLATVGGVIAVVVFIVTKIKKAVKAVTPWVKKLQHLVEDLVGEDARPGVDARPGLMVRMKASEEKLEAVISKQVDHDEVLKELRPNHGGSIKDRIRDLHADGIDSKTRLGVLEGIVTAHLANCPPAPPAAPSQVTVTTGAPMERTA</sequence>
<keyword evidence="2" id="KW-1133">Transmembrane helix</keyword>
<organism evidence="3 4">
    <name type="scientific">Arthrobacter phage LiSara</name>
    <dbReference type="NCBI Taxonomy" id="2015860"/>
    <lineage>
        <taxon>Viruses</taxon>
        <taxon>Duplodnaviria</taxon>
        <taxon>Heunggongvirae</taxon>
        <taxon>Uroviricota</taxon>
        <taxon>Caudoviricetes</taxon>
        <taxon>Laroyevirus</taxon>
        <taxon>Laroyevirus lisara</taxon>
    </lineage>
</organism>
<reference evidence="4" key="1">
    <citation type="submission" date="2017-05" db="EMBL/GenBank/DDBJ databases">
        <authorList>
            <person name="Francomacaro L."/>
            <person name="Bidlack C."/>
            <person name="Gutkin P."/>
            <person name="McAuley E."/>
            <person name="Pizzorno M."/>
            <person name="Stowe E."/>
            <person name="Krukonis G."/>
            <person name="Stoner T.H."/>
            <person name="Garlena R.A."/>
            <person name="Russell D.A."/>
            <person name="Pope W.H."/>
            <person name="Jacobs-Sera D."/>
            <person name="Hatfull G.F."/>
        </authorList>
    </citation>
    <scope>NUCLEOTIDE SEQUENCE [LARGE SCALE GENOMIC DNA]</scope>
</reference>
<dbReference type="Proteomes" id="UP000224168">
    <property type="component" value="Segment"/>
</dbReference>
<keyword evidence="2" id="KW-0812">Transmembrane</keyword>
<evidence type="ECO:0000256" key="2">
    <source>
        <dbReference type="SAM" id="Phobius"/>
    </source>
</evidence>